<dbReference type="SFLD" id="SFLDS00029">
    <property type="entry name" value="Radical_SAM"/>
    <property type="match status" value="1"/>
</dbReference>
<dbReference type="InterPro" id="IPR045784">
    <property type="entry name" value="Radical_SAM_N2"/>
</dbReference>
<dbReference type="EMBL" id="FQTU01000003">
    <property type="protein sequence ID" value="SHE54008.1"/>
    <property type="molecule type" value="Genomic_DNA"/>
</dbReference>
<dbReference type="SUPFAM" id="SSF102114">
    <property type="entry name" value="Radical SAM enzymes"/>
    <property type="match status" value="1"/>
</dbReference>
<evidence type="ECO:0000313" key="3">
    <source>
        <dbReference type="Proteomes" id="UP000184251"/>
    </source>
</evidence>
<dbReference type="STRING" id="1120975.SAMN02746064_00708"/>
<evidence type="ECO:0000313" key="2">
    <source>
        <dbReference type="EMBL" id="SHE54008.1"/>
    </source>
</evidence>
<proteinExistence type="predicted"/>
<dbReference type="Gene3D" id="3.80.30.20">
    <property type="entry name" value="tm_1862 like domain"/>
    <property type="match status" value="1"/>
</dbReference>
<dbReference type="InterPro" id="IPR007197">
    <property type="entry name" value="rSAM"/>
</dbReference>
<dbReference type="Proteomes" id="UP000184251">
    <property type="component" value="Unassembled WGS sequence"/>
</dbReference>
<dbReference type="Pfam" id="PF19864">
    <property type="entry name" value="Radical_SAM_N2"/>
    <property type="match status" value="1"/>
</dbReference>
<evidence type="ECO:0000259" key="1">
    <source>
        <dbReference type="SMART" id="SM00729"/>
    </source>
</evidence>
<protein>
    <submittedName>
        <fullName evidence="2">Radical SAM family uncharacterized protein</fullName>
    </submittedName>
</protein>
<dbReference type="Pfam" id="PF04055">
    <property type="entry name" value="Radical_SAM"/>
    <property type="match status" value="1"/>
</dbReference>
<accession>A0A1M4UBI9</accession>
<dbReference type="PANTHER" id="PTHR42731:SF1">
    <property type="entry name" value="RADICAL SAM DOMAIN PROTEIN"/>
    <property type="match status" value="1"/>
</dbReference>
<dbReference type="CDD" id="cd01335">
    <property type="entry name" value="Radical_SAM"/>
    <property type="match status" value="1"/>
</dbReference>
<dbReference type="AlphaFoldDB" id="A0A1M4UBI9"/>
<dbReference type="InterPro" id="IPR058240">
    <property type="entry name" value="rSAM_sf"/>
</dbReference>
<dbReference type="InterPro" id="IPR006638">
    <property type="entry name" value="Elp3/MiaA/NifB-like_rSAM"/>
</dbReference>
<dbReference type="SMART" id="SM00729">
    <property type="entry name" value="Elp3"/>
    <property type="match status" value="1"/>
</dbReference>
<sequence length="618" mass="71342">MDNIIDSILPKVETPARYVGNEINSVKKEINEDTVRFCMAFPDVYEVGMSHLGIKILYHLLNERDKTYCERVFALYPDMESILKEKDIPLFSIETRTPLSEFDFVGFTLQYEMSYTNILNMMDMGGIPVYSKDRTEKDPLVVFGGPCAYNPEPVADFADLIVIGEGEEVIQEILDLYEKERDNYIKADFLRKAAAIQGVYIPALYEALYHEDGTLKSFNPFHEGVPKSVKKRFVKDLDNVYYPDRFIVPYIEIVHDRSMLELFRGCTRGCRFCQAGMLYRPLREKSLDTLKKNADDLIKNTGYEEISLSSLSTMDYSCLPELTDYLLEKYQSKRISVGLPSLRIDSFSIKTAEKIQKVRKTGLTFAPEAGTQRMRDVINKGVTEEDLIQSVSEAFNLGWGHVKLYFMIGLPTETREDLDGITEMAFKVLDSYNQTVSDKKNKKIKIVVSTSSFVPKAFTPFQWVAQDSVEEIADKQQHIIKNMRSRAIDYSWHDPHVSRLEGVFARGDRKLSDVIYRAFKKGCKADGWKDSFKYENWLEAFVEAGIDPDFYTTRKRGVDELFPWDFIDIGVTKSFLVKEYDKALNEELTPFCKYRCVNCGFNDFEEGWKCRVYSKDKV</sequence>
<gene>
    <name evidence="2" type="ORF">SAMN02746064_00708</name>
</gene>
<dbReference type="OrthoDB" id="9806827at2"/>
<dbReference type="NCBIfam" id="TIGR03960">
    <property type="entry name" value="rSAM_fuse_unch"/>
    <property type="match status" value="1"/>
</dbReference>
<feature type="domain" description="Elp3/MiaA/NifB-like radical SAM core" evidence="1">
    <location>
        <begin position="256"/>
        <end position="484"/>
    </location>
</feature>
<dbReference type="GO" id="GO:0051536">
    <property type="term" value="F:iron-sulfur cluster binding"/>
    <property type="evidence" value="ECO:0007669"/>
    <property type="project" value="InterPro"/>
</dbReference>
<dbReference type="InterPro" id="IPR023862">
    <property type="entry name" value="CHP03960_rSAM"/>
</dbReference>
<name>A0A1M4UBI9_9FIRM</name>
<dbReference type="PANTHER" id="PTHR42731">
    <property type="entry name" value="SLL1084 PROTEIN"/>
    <property type="match status" value="1"/>
</dbReference>
<dbReference type="SFLD" id="SFLDG01082">
    <property type="entry name" value="B12-binding_domain_containing"/>
    <property type="match status" value="1"/>
</dbReference>
<keyword evidence="3" id="KW-1185">Reference proteome</keyword>
<reference evidence="2 3" key="1">
    <citation type="submission" date="2016-11" db="EMBL/GenBank/DDBJ databases">
        <authorList>
            <person name="Jaros S."/>
            <person name="Januszkiewicz K."/>
            <person name="Wedrychowicz H."/>
        </authorList>
    </citation>
    <scope>NUCLEOTIDE SEQUENCE [LARGE SCALE GENOMIC DNA]</scope>
    <source>
        <strain evidence="2 3">DSM 14828</strain>
    </source>
</reference>
<dbReference type="RefSeq" id="WP_073269703.1">
    <property type="nucleotide sequence ID" value="NZ_FQTU01000003.1"/>
</dbReference>
<organism evidence="2 3">
    <name type="scientific">Alkalibacter saccharofermentans DSM 14828</name>
    <dbReference type="NCBI Taxonomy" id="1120975"/>
    <lineage>
        <taxon>Bacteria</taxon>
        <taxon>Bacillati</taxon>
        <taxon>Bacillota</taxon>
        <taxon>Clostridia</taxon>
        <taxon>Eubacteriales</taxon>
        <taxon>Eubacteriaceae</taxon>
        <taxon>Alkalibacter</taxon>
    </lineage>
</organism>
<dbReference type="GO" id="GO:0003824">
    <property type="term" value="F:catalytic activity"/>
    <property type="evidence" value="ECO:0007669"/>
    <property type="project" value="InterPro"/>
</dbReference>
<dbReference type="Gene3D" id="3.40.50.280">
    <property type="entry name" value="Cobalamin-binding domain"/>
    <property type="match status" value="1"/>
</dbReference>
<dbReference type="InterPro" id="IPR023404">
    <property type="entry name" value="rSAM_horseshoe"/>
</dbReference>